<evidence type="ECO:0000313" key="6">
    <source>
        <dbReference type="Proteomes" id="UP000026915"/>
    </source>
</evidence>
<feature type="domain" description="ARID" evidence="4">
    <location>
        <begin position="1"/>
        <end position="76"/>
    </location>
</feature>
<dbReference type="InParanoid" id="A0A061EJS6"/>
<dbReference type="Pfam" id="PF01388">
    <property type="entry name" value="ARID"/>
    <property type="match status" value="1"/>
</dbReference>
<dbReference type="GO" id="GO:0005634">
    <property type="term" value="C:nucleus"/>
    <property type="evidence" value="ECO:0000318"/>
    <property type="project" value="GO_Central"/>
</dbReference>
<evidence type="ECO:0000259" key="3">
    <source>
        <dbReference type="PROSITE" id="PS50118"/>
    </source>
</evidence>
<dbReference type="PANTHER" id="PTHR46691">
    <property type="entry name" value="HIGH MOBILITY GROUP B PROTEIN 9"/>
    <property type="match status" value="1"/>
</dbReference>
<feature type="domain" description="HMG box" evidence="3">
    <location>
        <begin position="186"/>
        <end position="253"/>
    </location>
</feature>
<dbReference type="InterPro" id="IPR036910">
    <property type="entry name" value="HMG_box_dom_sf"/>
</dbReference>
<keyword evidence="1" id="KW-0539">Nucleus</keyword>
<dbReference type="STRING" id="3641.A0A061EJS6"/>
<keyword evidence="1 5" id="KW-0238">DNA-binding</keyword>
<dbReference type="InterPro" id="IPR009071">
    <property type="entry name" value="HMG_box_dom"/>
</dbReference>
<dbReference type="EMBL" id="CM001882">
    <property type="protein sequence ID" value="EOY05265.1"/>
    <property type="molecule type" value="Genomic_DNA"/>
</dbReference>
<sequence>MVTIMHARIPILRERKVDLHRLFVEVTARGGYEKTVSEQRWNKVTAIFNCPTATNVSLELRNCYTSLLLQYEQVYFPKAPDLTPNPSITHNRSQEIVRSSIEIQAERPTSTAGSLANEIIHGKFNSGYFVTVTIGSEKLQGVLYQATESAASRAPQENGTFASKSDLVQQRRHRKQSAIKRDPLQQKRNRSGYNFFFAEQCDSLKAFHRGKSRDLMKLIGEMWKNLNESEEAVFKEKALKDKEIHGHELKDYKENLRIVPPQLGLAKAEVPRDKFMAKLLEWRKRRAKAPSYQLELGFCFSNVKWNSDFTMLNFSHCSGNEIEMRAAPLAVEQMQLV</sequence>
<feature type="DNA-binding region" description="HMG box" evidence="1">
    <location>
        <begin position="186"/>
        <end position="253"/>
    </location>
</feature>
<dbReference type="HOGENOM" id="CLU_035371_0_0_1"/>
<dbReference type="SUPFAM" id="SSF47095">
    <property type="entry name" value="HMG-box"/>
    <property type="match status" value="1"/>
</dbReference>
<dbReference type="InterPro" id="IPR001606">
    <property type="entry name" value="ARID_dom"/>
</dbReference>
<dbReference type="Pfam" id="PF00505">
    <property type="entry name" value="HMG_box"/>
    <property type="match status" value="1"/>
</dbReference>
<dbReference type="SUPFAM" id="SSF46774">
    <property type="entry name" value="ARID-like"/>
    <property type="match status" value="1"/>
</dbReference>
<protein>
    <submittedName>
        <fullName evidence="5">HMG (High mobility group) box with ARID/BRIGHT DNA-binding domain-like protein</fullName>
    </submittedName>
</protein>
<organism evidence="5 6">
    <name type="scientific">Theobroma cacao</name>
    <name type="common">Cacao</name>
    <name type="synonym">Cocoa</name>
    <dbReference type="NCBI Taxonomy" id="3641"/>
    <lineage>
        <taxon>Eukaryota</taxon>
        <taxon>Viridiplantae</taxon>
        <taxon>Streptophyta</taxon>
        <taxon>Embryophyta</taxon>
        <taxon>Tracheophyta</taxon>
        <taxon>Spermatophyta</taxon>
        <taxon>Magnoliopsida</taxon>
        <taxon>eudicotyledons</taxon>
        <taxon>Gunneridae</taxon>
        <taxon>Pentapetalae</taxon>
        <taxon>rosids</taxon>
        <taxon>malvids</taxon>
        <taxon>Malvales</taxon>
        <taxon>Malvaceae</taxon>
        <taxon>Byttnerioideae</taxon>
        <taxon>Theobroma</taxon>
    </lineage>
</organism>
<dbReference type="SMART" id="SM00501">
    <property type="entry name" value="BRIGHT"/>
    <property type="match status" value="1"/>
</dbReference>
<dbReference type="PANTHER" id="PTHR46691:SF3">
    <property type="entry name" value="HIGH MOBILITY GROUP B PROTEIN 15"/>
    <property type="match status" value="1"/>
</dbReference>
<dbReference type="InterPro" id="IPR036431">
    <property type="entry name" value="ARID_dom_sf"/>
</dbReference>
<dbReference type="PROSITE" id="PS50118">
    <property type="entry name" value="HMG_BOX_2"/>
    <property type="match status" value="1"/>
</dbReference>
<dbReference type="GO" id="GO:0003677">
    <property type="term" value="F:DNA binding"/>
    <property type="evidence" value="ECO:0000318"/>
    <property type="project" value="GO_Central"/>
</dbReference>
<evidence type="ECO:0000256" key="2">
    <source>
        <dbReference type="SAM" id="MobiDB-lite"/>
    </source>
</evidence>
<dbReference type="OMA" id="KCKEVIG"/>
<dbReference type="Proteomes" id="UP000026915">
    <property type="component" value="Chromosome 4"/>
</dbReference>
<dbReference type="eggNOG" id="KOG2744">
    <property type="taxonomic scope" value="Eukaryota"/>
</dbReference>
<accession>A0A061EJS6</accession>
<dbReference type="Gramene" id="EOY05265">
    <property type="protein sequence ID" value="EOY05265"/>
    <property type="gene ID" value="TCM_020305"/>
</dbReference>
<dbReference type="eggNOG" id="KOG0381">
    <property type="taxonomic scope" value="Eukaryota"/>
</dbReference>
<dbReference type="AlphaFoldDB" id="A0A061EJS6"/>
<dbReference type="CDD" id="cd22009">
    <property type="entry name" value="HMG-box_AtHMGB9-like"/>
    <property type="match status" value="1"/>
</dbReference>
<keyword evidence="6" id="KW-1185">Reference proteome</keyword>
<dbReference type="PROSITE" id="PS51011">
    <property type="entry name" value="ARID"/>
    <property type="match status" value="1"/>
</dbReference>
<gene>
    <name evidence="5" type="ORF">TCM_020305</name>
</gene>
<name>A0A061EJS6_THECC</name>
<reference evidence="5 6" key="1">
    <citation type="journal article" date="2013" name="Genome Biol.">
        <title>The genome sequence of the most widely cultivated cacao type and its use to identify candidate genes regulating pod color.</title>
        <authorList>
            <person name="Motamayor J.C."/>
            <person name="Mockaitis K."/>
            <person name="Schmutz J."/>
            <person name="Haiminen N."/>
            <person name="Iii D.L."/>
            <person name="Cornejo O."/>
            <person name="Findley S.D."/>
            <person name="Zheng P."/>
            <person name="Utro F."/>
            <person name="Royaert S."/>
            <person name="Saski C."/>
            <person name="Jenkins J."/>
            <person name="Podicheti R."/>
            <person name="Zhao M."/>
            <person name="Scheffler B.E."/>
            <person name="Stack J.C."/>
            <person name="Feltus F.A."/>
            <person name="Mustiga G.M."/>
            <person name="Amores F."/>
            <person name="Phillips W."/>
            <person name="Marelli J.P."/>
            <person name="May G.D."/>
            <person name="Shapiro H."/>
            <person name="Ma J."/>
            <person name="Bustamante C.D."/>
            <person name="Schnell R.J."/>
            <person name="Main D."/>
            <person name="Gilbert D."/>
            <person name="Parida L."/>
            <person name="Kuhn D.N."/>
        </authorList>
    </citation>
    <scope>NUCLEOTIDE SEQUENCE [LARGE SCALE GENOMIC DNA]</scope>
    <source>
        <strain evidence="6">cv. Matina 1-6</strain>
    </source>
</reference>
<dbReference type="SMART" id="SM01014">
    <property type="entry name" value="ARID"/>
    <property type="match status" value="1"/>
</dbReference>
<proteinExistence type="predicted"/>
<evidence type="ECO:0000313" key="5">
    <source>
        <dbReference type="EMBL" id="EOY05265.1"/>
    </source>
</evidence>
<dbReference type="Gene3D" id="1.10.150.60">
    <property type="entry name" value="ARID DNA-binding domain"/>
    <property type="match status" value="1"/>
</dbReference>
<evidence type="ECO:0000259" key="4">
    <source>
        <dbReference type="PROSITE" id="PS51011"/>
    </source>
</evidence>
<dbReference type="Gene3D" id="1.10.30.10">
    <property type="entry name" value="High mobility group box domain"/>
    <property type="match status" value="1"/>
</dbReference>
<feature type="compositionally biased region" description="Polar residues" evidence="2">
    <location>
        <begin position="153"/>
        <end position="168"/>
    </location>
</feature>
<evidence type="ECO:0000256" key="1">
    <source>
        <dbReference type="PROSITE-ProRule" id="PRU00267"/>
    </source>
</evidence>
<feature type="region of interest" description="Disordered" evidence="2">
    <location>
        <begin position="153"/>
        <end position="181"/>
    </location>
</feature>
<dbReference type="SMART" id="SM00398">
    <property type="entry name" value="HMG"/>
    <property type="match status" value="1"/>
</dbReference>